<evidence type="ECO:0000313" key="3">
    <source>
        <dbReference type="EMBL" id="CAD7011749.1"/>
    </source>
</evidence>
<keyword evidence="2" id="KW-1133">Transmembrane helix</keyword>
<dbReference type="Proteomes" id="UP000606786">
    <property type="component" value="Unassembled WGS sequence"/>
</dbReference>
<evidence type="ECO:0000313" key="4">
    <source>
        <dbReference type="Proteomes" id="UP000606786"/>
    </source>
</evidence>
<protein>
    <submittedName>
        <fullName evidence="3">(Mediterranean fruit fly) hypothetical protein</fullName>
    </submittedName>
</protein>
<feature type="region of interest" description="Disordered" evidence="1">
    <location>
        <begin position="221"/>
        <end position="245"/>
    </location>
</feature>
<gene>
    <name evidence="3" type="ORF">CCAP1982_LOCUS19861</name>
</gene>
<keyword evidence="2" id="KW-0472">Membrane</keyword>
<keyword evidence="2" id="KW-0812">Transmembrane</keyword>
<name>A0A811VC49_CERCA</name>
<dbReference type="EMBL" id="CAJHJT010000056">
    <property type="protein sequence ID" value="CAD7011749.1"/>
    <property type="molecule type" value="Genomic_DNA"/>
</dbReference>
<organism evidence="3 4">
    <name type="scientific">Ceratitis capitata</name>
    <name type="common">Mediterranean fruit fly</name>
    <name type="synonym">Tephritis capitata</name>
    <dbReference type="NCBI Taxonomy" id="7213"/>
    <lineage>
        <taxon>Eukaryota</taxon>
        <taxon>Metazoa</taxon>
        <taxon>Ecdysozoa</taxon>
        <taxon>Arthropoda</taxon>
        <taxon>Hexapoda</taxon>
        <taxon>Insecta</taxon>
        <taxon>Pterygota</taxon>
        <taxon>Neoptera</taxon>
        <taxon>Endopterygota</taxon>
        <taxon>Diptera</taxon>
        <taxon>Brachycera</taxon>
        <taxon>Muscomorpha</taxon>
        <taxon>Tephritoidea</taxon>
        <taxon>Tephritidae</taxon>
        <taxon>Ceratitis</taxon>
        <taxon>Ceratitis</taxon>
    </lineage>
</organism>
<proteinExistence type="predicted"/>
<sequence length="245" mass="27409">MLPASSAGQRLVGWLVDLSTFQLQPTTAVTFFIGEKSIKMFVSFDFKIFVGLCHTFARTQSCIHAFVQVTPHTPTVLPATQYRFFKEYFSDFFLRFFFSFFVSFPIFTQQIFLTLCLTIKVNLYGTVSVTDSHSDSTNMVSDSDAVAVTVTRHFCHYTTKTNQSSKCSTWCRVFLLLCGAANFSTLPQLLAVGRHNKHCHIVEYGQHIVVTSISSSEQRRAEDEFGVGDGGDGGDVSKLLSLAQR</sequence>
<evidence type="ECO:0000256" key="2">
    <source>
        <dbReference type="SAM" id="Phobius"/>
    </source>
</evidence>
<evidence type="ECO:0000256" key="1">
    <source>
        <dbReference type="SAM" id="MobiDB-lite"/>
    </source>
</evidence>
<accession>A0A811VC49</accession>
<comment type="caution">
    <text evidence="3">The sequence shown here is derived from an EMBL/GenBank/DDBJ whole genome shotgun (WGS) entry which is preliminary data.</text>
</comment>
<dbReference type="AlphaFoldDB" id="A0A811VC49"/>
<reference evidence="3" key="1">
    <citation type="submission" date="2020-11" db="EMBL/GenBank/DDBJ databases">
        <authorList>
            <person name="Whitehead M."/>
        </authorList>
    </citation>
    <scope>NUCLEOTIDE SEQUENCE</scope>
    <source>
        <strain evidence="3">EGII</strain>
    </source>
</reference>
<feature type="transmembrane region" description="Helical" evidence="2">
    <location>
        <begin position="92"/>
        <end position="113"/>
    </location>
</feature>
<keyword evidence="4" id="KW-1185">Reference proteome</keyword>